<keyword evidence="4" id="KW-0539">Nucleus</keyword>
<feature type="region of interest" description="Disordered" evidence="5">
    <location>
        <begin position="363"/>
        <end position="415"/>
    </location>
</feature>
<organism evidence="7 8">
    <name type="scientific">Cladophialophora chaetospira</name>
    <dbReference type="NCBI Taxonomy" id="386627"/>
    <lineage>
        <taxon>Eukaryota</taxon>
        <taxon>Fungi</taxon>
        <taxon>Dikarya</taxon>
        <taxon>Ascomycota</taxon>
        <taxon>Pezizomycotina</taxon>
        <taxon>Eurotiomycetes</taxon>
        <taxon>Chaetothyriomycetidae</taxon>
        <taxon>Chaetothyriales</taxon>
        <taxon>Herpotrichiellaceae</taxon>
        <taxon>Cladophialophora</taxon>
    </lineage>
</organism>
<dbReference type="InterPro" id="IPR036864">
    <property type="entry name" value="Zn2-C6_fun-type_DNA-bd_sf"/>
</dbReference>
<keyword evidence="8" id="KW-1185">Reference proteome</keyword>
<evidence type="ECO:0000256" key="3">
    <source>
        <dbReference type="ARBA" id="ARBA00023163"/>
    </source>
</evidence>
<sequence>MTEGGNNFGKFAEGSVSAQNQSSLTGDQLDMPGLIRSSSSSPNVHDMAAEGPPLSPADKKRNKLGYHRTAVACGHCRRRKIRCIPAFEDPSGRCQNCIRLKKDCHFFPVDQQNAVPGKRMRSTTKTSEGVFNEGDASVASSSPGGIGILRSASMEKMNHADVPLDTPPLSKESPGFHGFHPSRSMSVQGLEFVPSYDGNQQHNQRQQILAQSSYSSQSYATDPMNPQIYQQPYGHSLPTQYSSTFTTGSLPTTMASLAQEHPYEYQTHQPNGAYHWGQQTRSISSDASEELSSGFPTPFRTNTYPSFERRMTGHMQHLPPTSSSMGPMGIENQHSATHSEFEEPVAYQSMHMGMRHWGGGAAGSLPQASAPGGASYSQGWYQPHSSMTELGQEEGQPHQILPSQSHNTRGQLNPG</sequence>
<evidence type="ECO:0000259" key="6">
    <source>
        <dbReference type="PROSITE" id="PS50048"/>
    </source>
</evidence>
<reference evidence="7" key="1">
    <citation type="submission" date="2022-10" db="EMBL/GenBank/DDBJ databases">
        <title>Culturing micro-colonial fungi from biological soil crusts in the Mojave desert and describing Neophaeococcomyces mojavensis, and introducing the new genera and species Taxawa tesnikishii.</title>
        <authorList>
            <person name="Kurbessoian T."/>
            <person name="Stajich J.E."/>
        </authorList>
    </citation>
    <scope>NUCLEOTIDE SEQUENCE</scope>
    <source>
        <strain evidence="7">TK_41</strain>
    </source>
</reference>
<dbReference type="PROSITE" id="PS50048">
    <property type="entry name" value="ZN2_CY6_FUNGAL_2"/>
    <property type="match status" value="1"/>
</dbReference>
<feature type="region of interest" description="Disordered" evidence="5">
    <location>
        <begin position="1"/>
        <end position="63"/>
    </location>
</feature>
<keyword evidence="3" id="KW-0804">Transcription</keyword>
<evidence type="ECO:0000256" key="2">
    <source>
        <dbReference type="ARBA" id="ARBA00023125"/>
    </source>
</evidence>
<dbReference type="Proteomes" id="UP001172673">
    <property type="component" value="Unassembled WGS sequence"/>
</dbReference>
<keyword evidence="2" id="KW-0238">DNA-binding</keyword>
<dbReference type="Pfam" id="PF00172">
    <property type="entry name" value="Zn_clus"/>
    <property type="match status" value="1"/>
</dbReference>
<dbReference type="SMART" id="SM00066">
    <property type="entry name" value="GAL4"/>
    <property type="match status" value="1"/>
</dbReference>
<evidence type="ECO:0000256" key="5">
    <source>
        <dbReference type="SAM" id="MobiDB-lite"/>
    </source>
</evidence>
<dbReference type="GO" id="GO:0008270">
    <property type="term" value="F:zinc ion binding"/>
    <property type="evidence" value="ECO:0007669"/>
    <property type="project" value="InterPro"/>
</dbReference>
<feature type="domain" description="Zn(2)-C6 fungal-type" evidence="6">
    <location>
        <begin position="72"/>
        <end position="106"/>
    </location>
</feature>
<feature type="compositionally biased region" description="Polar residues" evidence="5">
    <location>
        <begin position="16"/>
        <end position="26"/>
    </location>
</feature>
<dbReference type="Gene3D" id="4.10.240.10">
    <property type="entry name" value="Zn(2)-C6 fungal-type DNA-binding domain"/>
    <property type="match status" value="1"/>
</dbReference>
<dbReference type="GO" id="GO:0000981">
    <property type="term" value="F:DNA-binding transcription factor activity, RNA polymerase II-specific"/>
    <property type="evidence" value="ECO:0007669"/>
    <property type="project" value="InterPro"/>
</dbReference>
<gene>
    <name evidence="7" type="ORF">H2200_003865</name>
</gene>
<evidence type="ECO:0000313" key="8">
    <source>
        <dbReference type="Proteomes" id="UP001172673"/>
    </source>
</evidence>
<comment type="caution">
    <text evidence="7">The sequence shown here is derived from an EMBL/GenBank/DDBJ whole genome shotgun (WGS) entry which is preliminary data.</text>
</comment>
<dbReference type="InterPro" id="IPR001138">
    <property type="entry name" value="Zn2Cys6_DnaBD"/>
</dbReference>
<dbReference type="SUPFAM" id="SSF57701">
    <property type="entry name" value="Zn2/Cys6 DNA-binding domain"/>
    <property type="match status" value="1"/>
</dbReference>
<keyword evidence="1" id="KW-0805">Transcription regulation</keyword>
<dbReference type="CDD" id="cd00067">
    <property type="entry name" value="GAL4"/>
    <property type="match status" value="1"/>
</dbReference>
<name>A0AA38XF07_9EURO</name>
<feature type="compositionally biased region" description="Low complexity" evidence="5">
    <location>
        <begin position="210"/>
        <end position="219"/>
    </location>
</feature>
<protein>
    <recommendedName>
        <fullName evidence="6">Zn(2)-C6 fungal-type domain-containing protein</fullName>
    </recommendedName>
</protein>
<feature type="compositionally biased region" description="Polar residues" evidence="5">
    <location>
        <begin position="375"/>
        <end position="389"/>
    </location>
</feature>
<feature type="region of interest" description="Disordered" evidence="5">
    <location>
        <begin position="198"/>
        <end position="219"/>
    </location>
</feature>
<dbReference type="AlphaFoldDB" id="A0AA38XF07"/>
<dbReference type="GO" id="GO:0003677">
    <property type="term" value="F:DNA binding"/>
    <property type="evidence" value="ECO:0007669"/>
    <property type="project" value="UniProtKB-KW"/>
</dbReference>
<feature type="compositionally biased region" description="Polar residues" evidence="5">
    <location>
        <begin position="198"/>
        <end position="209"/>
    </location>
</feature>
<feature type="compositionally biased region" description="Polar residues" evidence="5">
    <location>
        <begin position="401"/>
        <end position="415"/>
    </location>
</feature>
<evidence type="ECO:0000256" key="4">
    <source>
        <dbReference type="ARBA" id="ARBA00023242"/>
    </source>
</evidence>
<dbReference type="EMBL" id="JAPDRK010000005">
    <property type="protein sequence ID" value="KAJ9612268.1"/>
    <property type="molecule type" value="Genomic_DNA"/>
</dbReference>
<evidence type="ECO:0000256" key="1">
    <source>
        <dbReference type="ARBA" id="ARBA00023015"/>
    </source>
</evidence>
<evidence type="ECO:0000313" key="7">
    <source>
        <dbReference type="EMBL" id="KAJ9612268.1"/>
    </source>
</evidence>
<proteinExistence type="predicted"/>
<accession>A0AA38XF07</accession>
<dbReference type="PROSITE" id="PS00463">
    <property type="entry name" value="ZN2_CY6_FUNGAL_1"/>
    <property type="match status" value="1"/>
</dbReference>